<name>A0ABR5AW88_BACBA</name>
<comment type="caution">
    <text evidence="5">The sequence shown here is derived from an EMBL/GenBank/DDBJ whole genome shotgun (WGS) entry which is preliminary data.</text>
</comment>
<keyword evidence="6" id="KW-1185">Reference proteome</keyword>
<dbReference type="SMART" id="SM00797">
    <property type="entry name" value="AHS2"/>
    <property type="match status" value="1"/>
</dbReference>
<dbReference type="RefSeq" id="WP_041095137.1">
    <property type="nucleotide sequence ID" value="NZ_JARTHD010000033.1"/>
</dbReference>
<sequence>MLHILEPGLKTTIQDTGRFGYYHMGVPPSGAADKYSFLLGHALLGNPPHYAGLEMMLTGPVIEFHKKTVAVLTGAPAKAELNGEAIPLWEPVAVSPGDILRVGRIEEGIFTYLTVSGGLATPEMLGSRSVCFASGFPGVLGRKLLKGDQLPLNEPLPGVLRQVGKSVPEESKPVFSRQLDVHLVLGIASERISDEGLTGLLNQEWTIHSESNRVAYRLHGGRVRYKKEAAPFGSGSSPGNIVDIPYPIGGVIVPNEEELIILLNDGTGGGGFVTTGTVISPDISVLAQAKPQSNVRFHAVTVEQAFQLRRQKELFIEKVKMSVQQA</sequence>
<dbReference type="GO" id="GO:0016787">
    <property type="term" value="F:hydrolase activity"/>
    <property type="evidence" value="ECO:0007669"/>
    <property type="project" value="UniProtKB-KW"/>
</dbReference>
<reference evidence="5 6" key="1">
    <citation type="submission" date="2015-01" db="EMBL/GenBank/DDBJ databases">
        <title>Genome Assembly of Bacillus badius MTCC 1458.</title>
        <authorList>
            <person name="Verma A."/>
            <person name="Khatri I."/>
            <person name="Mual P."/>
            <person name="Subramanian S."/>
            <person name="Krishnamurthi S."/>
        </authorList>
    </citation>
    <scope>NUCLEOTIDE SEQUENCE [LARGE SCALE GENOMIC DNA]</scope>
    <source>
        <strain evidence="5 6">MTCC 1458</strain>
    </source>
</reference>
<evidence type="ECO:0000256" key="1">
    <source>
        <dbReference type="ARBA" id="ARBA00022741"/>
    </source>
</evidence>
<dbReference type="InterPro" id="IPR029000">
    <property type="entry name" value="Cyclophilin-like_dom_sf"/>
</dbReference>
<feature type="domain" description="Carboxyltransferase" evidence="4">
    <location>
        <begin position="23"/>
        <end position="315"/>
    </location>
</feature>
<dbReference type="PANTHER" id="PTHR43309">
    <property type="entry name" value="5-OXOPROLINASE SUBUNIT C"/>
    <property type="match status" value="1"/>
</dbReference>
<keyword evidence="1" id="KW-0547">Nucleotide-binding</keyword>
<keyword evidence="2 5" id="KW-0378">Hydrolase</keyword>
<evidence type="ECO:0000256" key="3">
    <source>
        <dbReference type="ARBA" id="ARBA00022840"/>
    </source>
</evidence>
<dbReference type="InterPro" id="IPR003778">
    <property type="entry name" value="CT_A_B"/>
</dbReference>
<dbReference type="Proteomes" id="UP000031982">
    <property type="component" value="Unassembled WGS sequence"/>
</dbReference>
<dbReference type="Pfam" id="PF02626">
    <property type="entry name" value="CT_A_B"/>
    <property type="match status" value="1"/>
</dbReference>
<evidence type="ECO:0000256" key="2">
    <source>
        <dbReference type="ARBA" id="ARBA00022801"/>
    </source>
</evidence>
<protein>
    <submittedName>
        <fullName evidence="5">Allophanate hydrolase 2 subunit 2</fullName>
    </submittedName>
</protein>
<evidence type="ECO:0000259" key="4">
    <source>
        <dbReference type="SMART" id="SM00797"/>
    </source>
</evidence>
<dbReference type="PANTHER" id="PTHR43309:SF3">
    <property type="entry name" value="5-OXOPROLINASE SUBUNIT C"/>
    <property type="match status" value="1"/>
</dbReference>
<dbReference type="SUPFAM" id="SSF50891">
    <property type="entry name" value="Cyclophilin-like"/>
    <property type="match status" value="1"/>
</dbReference>
<dbReference type="InterPro" id="IPR052708">
    <property type="entry name" value="PxpC"/>
</dbReference>
<dbReference type="Gene3D" id="2.40.100.10">
    <property type="entry name" value="Cyclophilin-like"/>
    <property type="match status" value="1"/>
</dbReference>
<evidence type="ECO:0000313" key="5">
    <source>
        <dbReference type="EMBL" id="KIL78498.1"/>
    </source>
</evidence>
<organism evidence="5 6">
    <name type="scientific">Bacillus badius</name>
    <dbReference type="NCBI Taxonomy" id="1455"/>
    <lineage>
        <taxon>Bacteria</taxon>
        <taxon>Bacillati</taxon>
        <taxon>Bacillota</taxon>
        <taxon>Bacilli</taxon>
        <taxon>Bacillales</taxon>
        <taxon>Bacillaceae</taxon>
        <taxon>Pseudobacillus</taxon>
    </lineage>
</organism>
<keyword evidence="3" id="KW-0067">ATP-binding</keyword>
<accession>A0ABR5AW88</accession>
<evidence type="ECO:0000313" key="6">
    <source>
        <dbReference type="Proteomes" id="UP000031982"/>
    </source>
</evidence>
<gene>
    <name evidence="5" type="ORF">SD77_4178</name>
</gene>
<dbReference type="EMBL" id="JXLP01000009">
    <property type="protein sequence ID" value="KIL78498.1"/>
    <property type="molecule type" value="Genomic_DNA"/>
</dbReference>
<proteinExistence type="predicted"/>